<keyword evidence="2" id="KW-0418">Kinase</keyword>
<gene>
    <name evidence="2" type="ORF">SAMN05421841_1017</name>
</gene>
<protein>
    <submittedName>
        <fullName evidence="2">cAMP-binding domain of CRP or a regulatory subunit of cAMP-dependent protein kinases</fullName>
    </submittedName>
</protein>
<dbReference type="InterPro" id="IPR018490">
    <property type="entry name" value="cNMP-bd_dom_sf"/>
</dbReference>
<dbReference type="Gene3D" id="2.60.120.10">
    <property type="entry name" value="Jelly Rolls"/>
    <property type="match status" value="1"/>
</dbReference>
<dbReference type="CDD" id="cd00038">
    <property type="entry name" value="CAP_ED"/>
    <property type="match status" value="1"/>
</dbReference>
<dbReference type="AlphaFoldDB" id="A0A1I0P651"/>
<keyword evidence="3" id="KW-1185">Reference proteome</keyword>
<dbReference type="RefSeq" id="WP_089790936.1">
    <property type="nucleotide sequence ID" value="NZ_FOIU01000001.1"/>
</dbReference>
<dbReference type="InterPro" id="IPR000595">
    <property type="entry name" value="cNMP-bd_dom"/>
</dbReference>
<name>A0A1I0P651_9FLAO</name>
<organism evidence="2 3">
    <name type="scientific">Chryseobacterium wanjuense</name>
    <dbReference type="NCBI Taxonomy" id="356305"/>
    <lineage>
        <taxon>Bacteria</taxon>
        <taxon>Pseudomonadati</taxon>
        <taxon>Bacteroidota</taxon>
        <taxon>Flavobacteriia</taxon>
        <taxon>Flavobacteriales</taxon>
        <taxon>Weeksellaceae</taxon>
        <taxon>Chryseobacterium group</taxon>
        <taxon>Chryseobacterium</taxon>
    </lineage>
</organism>
<dbReference type="Proteomes" id="UP000199469">
    <property type="component" value="Unassembled WGS sequence"/>
</dbReference>
<dbReference type="OrthoDB" id="663011at2"/>
<evidence type="ECO:0000313" key="3">
    <source>
        <dbReference type="Proteomes" id="UP000199469"/>
    </source>
</evidence>
<accession>A0A1I0P651</accession>
<dbReference type="Pfam" id="PF00027">
    <property type="entry name" value="cNMP_binding"/>
    <property type="match status" value="1"/>
</dbReference>
<dbReference type="GO" id="GO:0016301">
    <property type="term" value="F:kinase activity"/>
    <property type="evidence" value="ECO:0007669"/>
    <property type="project" value="UniProtKB-KW"/>
</dbReference>
<keyword evidence="2" id="KW-0808">Transferase</keyword>
<dbReference type="InterPro" id="IPR014710">
    <property type="entry name" value="RmlC-like_jellyroll"/>
</dbReference>
<evidence type="ECO:0000259" key="1">
    <source>
        <dbReference type="Pfam" id="PF00027"/>
    </source>
</evidence>
<feature type="domain" description="Cyclic nucleotide-binding" evidence="1">
    <location>
        <begin position="32"/>
        <end position="120"/>
    </location>
</feature>
<evidence type="ECO:0000313" key="2">
    <source>
        <dbReference type="EMBL" id="SEW09815.1"/>
    </source>
</evidence>
<dbReference type="SUPFAM" id="SSF51206">
    <property type="entry name" value="cAMP-binding domain-like"/>
    <property type="match status" value="1"/>
</dbReference>
<reference evidence="3" key="1">
    <citation type="submission" date="2016-10" db="EMBL/GenBank/DDBJ databases">
        <authorList>
            <person name="Varghese N."/>
            <person name="Submissions S."/>
        </authorList>
    </citation>
    <scope>NUCLEOTIDE SEQUENCE [LARGE SCALE GENOMIC DNA]</scope>
    <source>
        <strain evidence="3">DSM 17724</strain>
    </source>
</reference>
<dbReference type="EMBL" id="FOIU01000001">
    <property type="protein sequence ID" value="SEW09815.1"/>
    <property type="molecule type" value="Genomic_DNA"/>
</dbReference>
<proteinExistence type="predicted"/>
<dbReference type="STRING" id="356305.SAMN05421841_1017"/>
<sequence>MSTTDFLQKIIKPFAGLTEEDISVSLPFWRTRKIPKGDFFNMQNIVCKDLGIVVKGIFRVYYYDNETSEEKNMFFFSEEQFIVSFRSFLYQCPCVYFIEALEDAEVLYVSYEDLQHLYTHHKSWERFGRMLAEHFFHQSQGRTEYLLLFNNEKRYLNLLAEHPKIVERIAGFHIASYLGIKNQSLSRIKKRIASNNSDLNLRSE</sequence>